<accession>A0A1U7CZ11</accession>
<proteinExistence type="predicted"/>
<gene>
    <name evidence="1" type="ORF">BSF38_05728</name>
</gene>
<sequence>MAELIIATFLTSLLGLLIGTAVATFVRPVVEIDGRTRLAVEARLAAESLAQDLSGYLADGGGEPGDLNQYKLRWPPDPTYGLSLSYTAADAGPVIVSYSVQDQRLHRRKTVAGVDEDVCVARHVSGFSAAMEPDESVILLLTLTYPDAGVGSSTYFSCSYKLIGVKPPS</sequence>
<dbReference type="EMBL" id="CP019082">
    <property type="protein sequence ID" value="APW64136.1"/>
    <property type="molecule type" value="Genomic_DNA"/>
</dbReference>
<reference evidence="2" key="1">
    <citation type="submission" date="2016-12" db="EMBL/GenBank/DDBJ databases">
        <title>Comparative genomics of four Isosphaeraceae planctomycetes: a common pool of plasmids and glycoside hydrolase genes.</title>
        <authorList>
            <person name="Ivanova A."/>
        </authorList>
    </citation>
    <scope>NUCLEOTIDE SEQUENCE [LARGE SCALE GENOMIC DNA]</scope>
    <source>
        <strain evidence="2">PX4</strain>
    </source>
</reference>
<dbReference type="Proteomes" id="UP000186309">
    <property type="component" value="Chromosome"/>
</dbReference>
<organism evidence="1 2">
    <name type="scientific">Paludisphaera borealis</name>
    <dbReference type="NCBI Taxonomy" id="1387353"/>
    <lineage>
        <taxon>Bacteria</taxon>
        <taxon>Pseudomonadati</taxon>
        <taxon>Planctomycetota</taxon>
        <taxon>Planctomycetia</taxon>
        <taxon>Isosphaerales</taxon>
        <taxon>Isosphaeraceae</taxon>
        <taxon>Paludisphaera</taxon>
    </lineage>
</organism>
<keyword evidence="2" id="KW-1185">Reference proteome</keyword>
<dbReference type="AlphaFoldDB" id="A0A1U7CZ11"/>
<dbReference type="KEGG" id="pbor:BSF38_05728"/>
<evidence type="ECO:0000313" key="2">
    <source>
        <dbReference type="Proteomes" id="UP000186309"/>
    </source>
</evidence>
<dbReference type="RefSeq" id="WP_076350406.1">
    <property type="nucleotide sequence ID" value="NZ_CP019082.1"/>
</dbReference>
<name>A0A1U7CZ11_9BACT</name>
<dbReference type="STRING" id="1387353.BSF38_05728"/>
<evidence type="ECO:0000313" key="1">
    <source>
        <dbReference type="EMBL" id="APW64136.1"/>
    </source>
</evidence>
<protein>
    <submittedName>
        <fullName evidence="1">Uncharacterized protein</fullName>
    </submittedName>
</protein>